<feature type="region of interest" description="Disordered" evidence="1">
    <location>
        <begin position="230"/>
        <end position="292"/>
    </location>
</feature>
<organism evidence="2 3">
    <name type="scientific">Crucibulum laeve</name>
    <dbReference type="NCBI Taxonomy" id="68775"/>
    <lineage>
        <taxon>Eukaryota</taxon>
        <taxon>Fungi</taxon>
        <taxon>Dikarya</taxon>
        <taxon>Basidiomycota</taxon>
        <taxon>Agaricomycotina</taxon>
        <taxon>Agaricomycetes</taxon>
        <taxon>Agaricomycetidae</taxon>
        <taxon>Agaricales</taxon>
        <taxon>Agaricineae</taxon>
        <taxon>Nidulariaceae</taxon>
        <taxon>Crucibulum</taxon>
    </lineage>
</organism>
<gene>
    <name evidence="2" type="ORF">BDQ12DRAFT_731647</name>
</gene>
<protein>
    <submittedName>
        <fullName evidence="2">Uncharacterized protein</fullName>
    </submittedName>
</protein>
<feature type="compositionally biased region" description="Basic and acidic residues" evidence="1">
    <location>
        <begin position="573"/>
        <end position="582"/>
    </location>
</feature>
<evidence type="ECO:0000313" key="3">
    <source>
        <dbReference type="Proteomes" id="UP000308652"/>
    </source>
</evidence>
<reference evidence="2 3" key="1">
    <citation type="journal article" date="2019" name="Nat. Ecol. Evol.">
        <title>Megaphylogeny resolves global patterns of mushroom evolution.</title>
        <authorList>
            <person name="Varga T."/>
            <person name="Krizsan K."/>
            <person name="Foldi C."/>
            <person name="Dima B."/>
            <person name="Sanchez-Garcia M."/>
            <person name="Sanchez-Ramirez S."/>
            <person name="Szollosi G.J."/>
            <person name="Szarkandi J.G."/>
            <person name="Papp V."/>
            <person name="Albert L."/>
            <person name="Andreopoulos W."/>
            <person name="Angelini C."/>
            <person name="Antonin V."/>
            <person name="Barry K.W."/>
            <person name="Bougher N.L."/>
            <person name="Buchanan P."/>
            <person name="Buyck B."/>
            <person name="Bense V."/>
            <person name="Catcheside P."/>
            <person name="Chovatia M."/>
            <person name="Cooper J."/>
            <person name="Damon W."/>
            <person name="Desjardin D."/>
            <person name="Finy P."/>
            <person name="Geml J."/>
            <person name="Haridas S."/>
            <person name="Hughes K."/>
            <person name="Justo A."/>
            <person name="Karasinski D."/>
            <person name="Kautmanova I."/>
            <person name="Kiss B."/>
            <person name="Kocsube S."/>
            <person name="Kotiranta H."/>
            <person name="LaButti K.M."/>
            <person name="Lechner B.E."/>
            <person name="Liimatainen K."/>
            <person name="Lipzen A."/>
            <person name="Lukacs Z."/>
            <person name="Mihaltcheva S."/>
            <person name="Morgado L.N."/>
            <person name="Niskanen T."/>
            <person name="Noordeloos M.E."/>
            <person name="Ohm R.A."/>
            <person name="Ortiz-Santana B."/>
            <person name="Ovrebo C."/>
            <person name="Racz N."/>
            <person name="Riley R."/>
            <person name="Savchenko A."/>
            <person name="Shiryaev A."/>
            <person name="Soop K."/>
            <person name="Spirin V."/>
            <person name="Szebenyi C."/>
            <person name="Tomsovsky M."/>
            <person name="Tulloss R.E."/>
            <person name="Uehling J."/>
            <person name="Grigoriev I.V."/>
            <person name="Vagvolgyi C."/>
            <person name="Papp T."/>
            <person name="Martin F.M."/>
            <person name="Miettinen O."/>
            <person name="Hibbett D.S."/>
            <person name="Nagy L.G."/>
        </authorList>
    </citation>
    <scope>NUCLEOTIDE SEQUENCE [LARGE SCALE GENOMIC DNA]</scope>
    <source>
        <strain evidence="2 3">CBS 166.37</strain>
    </source>
</reference>
<dbReference type="AlphaFoldDB" id="A0A5C3MI98"/>
<dbReference type="EMBL" id="ML213591">
    <property type="protein sequence ID" value="TFK43658.1"/>
    <property type="molecule type" value="Genomic_DNA"/>
</dbReference>
<evidence type="ECO:0000313" key="2">
    <source>
        <dbReference type="EMBL" id="TFK43658.1"/>
    </source>
</evidence>
<dbReference type="OrthoDB" id="3358418at2759"/>
<keyword evidence="3" id="KW-1185">Reference proteome</keyword>
<feature type="region of interest" description="Disordered" evidence="1">
    <location>
        <begin position="501"/>
        <end position="521"/>
    </location>
</feature>
<accession>A0A5C3MI98</accession>
<feature type="compositionally biased region" description="Basic residues" evidence="1">
    <location>
        <begin position="283"/>
        <end position="292"/>
    </location>
</feature>
<evidence type="ECO:0000256" key="1">
    <source>
        <dbReference type="SAM" id="MobiDB-lite"/>
    </source>
</evidence>
<dbReference type="Proteomes" id="UP000308652">
    <property type="component" value="Unassembled WGS sequence"/>
</dbReference>
<sequence>MSSELSNALNPYASQSHSRSTIVEYLPPVQPIQQGSHQYVPHRSELELAISEPMPQPISMVESRSVPIRGATVVQELLRTIAATTREAQEREFARRREWEQEQEAKYSRRHAEMEKQICEMQQTILSLKAEVQKSSETVTSTSVHTSGLFTPQSQCDMSPALPEQRVPEPASPISPAVQLNLSSQPMFIQGSSTNPFPVSNSPLSVPVLQEFQHPYIALPHAQAIVESLPQSVTPSPSSQLTVVNTSRDGQSSASSRKKRLNSELSSDDEEGNSSCSSMSTSRPRKRTSHHDRRCLTIHHAIRLHILRLMCLESDKELPDSHKEGVNLSADEPVRFVWDKTTKQSVHNSRMKARILTDIKEKRRLYKHVPAKEFGKKVLDSAFEQSFSTLRQKFKVQRDETSAMNLKRREESKSKRARHLSRRKCKLSNRSDARMNIAAFEHVIFDGALQIECMSSDESDFEQDPVSPRPPGLLCTRGYTWRSSRLVKFYSILDDEDRLDKSEKPKRGLGKKERFTGPAKPGFHLPPQGVASWMISKQWYNLTIKDRPNLPETLKKLVDDSNGFDWENFHDLGNETDSEHETQPIQHGFNPHHHSLSIPEQHYTTSTSSLNYALM</sequence>
<feature type="compositionally biased region" description="Basic and acidic residues" evidence="1">
    <location>
        <begin position="501"/>
        <end position="515"/>
    </location>
</feature>
<feature type="region of interest" description="Disordered" evidence="1">
    <location>
        <begin position="573"/>
        <end position="608"/>
    </location>
</feature>
<proteinExistence type="predicted"/>
<feature type="compositionally biased region" description="Polar residues" evidence="1">
    <location>
        <begin position="230"/>
        <end position="255"/>
    </location>
</feature>
<name>A0A5C3MI98_9AGAR</name>
<dbReference type="STRING" id="68775.A0A5C3MI98"/>